<dbReference type="Proteomes" id="UP000270678">
    <property type="component" value="Chromosome"/>
</dbReference>
<proteinExistence type="predicted"/>
<keyword evidence="2" id="KW-1185">Reference proteome</keyword>
<reference evidence="2" key="1">
    <citation type="submission" date="2018-12" db="EMBL/GenBank/DDBJ databases">
        <title>Complete genome sequence of Paenibacillus sp. MBLB1234.</title>
        <authorList>
            <person name="Nam Y.-D."/>
            <person name="Kang J."/>
            <person name="Chung W.-H."/>
            <person name="Park Y.S."/>
        </authorList>
    </citation>
    <scope>NUCLEOTIDE SEQUENCE [LARGE SCALE GENOMIC DNA]</scope>
    <source>
        <strain evidence="2">MBLB1234</strain>
    </source>
</reference>
<gene>
    <name evidence="1" type="ORF">EI981_10950</name>
</gene>
<evidence type="ECO:0000313" key="2">
    <source>
        <dbReference type="Proteomes" id="UP000270678"/>
    </source>
</evidence>
<accession>A0A3Q9I8E1</accession>
<dbReference type="EMBL" id="CP034346">
    <property type="protein sequence ID" value="AZS14927.1"/>
    <property type="molecule type" value="Genomic_DNA"/>
</dbReference>
<name>A0A3Q9I8E1_9BACL</name>
<protein>
    <submittedName>
        <fullName evidence="1">Uncharacterized protein</fullName>
    </submittedName>
</protein>
<sequence>MRNWPTLFMEPEMLRQRIAAMSILDAILCSEDWLRRYKYNLRWDEDATLASVSNGAGDEMYIVFTPEGVIVKGFDHESDMSPYATDDGEIWPGIYEQTPSSLLSRLNDEALCKEDVTFCLWREPGDQVWRCGDIDFKGLDDGSRFLLGMIYEAPQDYVDWAEDYYEIELSIDVVAKIYKGETVGEEMILALNPERDVRIALEEIREIGK</sequence>
<evidence type="ECO:0000313" key="1">
    <source>
        <dbReference type="EMBL" id="AZS14927.1"/>
    </source>
</evidence>
<dbReference type="AlphaFoldDB" id="A0A3Q9I8E1"/>
<dbReference type="KEGG" id="plut:EI981_10950"/>
<organism evidence="1 2">
    <name type="scientific">Paenibacillus lutimineralis</name>
    <dbReference type="NCBI Taxonomy" id="2707005"/>
    <lineage>
        <taxon>Bacteria</taxon>
        <taxon>Bacillati</taxon>
        <taxon>Bacillota</taxon>
        <taxon>Bacilli</taxon>
        <taxon>Bacillales</taxon>
        <taxon>Paenibacillaceae</taxon>
        <taxon>Paenibacillus</taxon>
    </lineage>
</organism>
<dbReference type="OrthoDB" id="361945at2"/>
<dbReference type="RefSeq" id="WP_126998044.1">
    <property type="nucleotide sequence ID" value="NZ_CP034346.1"/>
</dbReference>